<evidence type="ECO:0000313" key="5">
    <source>
        <dbReference type="EMBL" id="GMM51220.1"/>
    </source>
</evidence>
<dbReference type="InterPro" id="IPR010233">
    <property type="entry name" value="UbiG_MeTrfase"/>
</dbReference>
<keyword evidence="4" id="KW-0949">S-adenosyl-L-methionine</keyword>
<dbReference type="GO" id="GO:0005739">
    <property type="term" value="C:mitochondrion"/>
    <property type="evidence" value="ECO:0007669"/>
    <property type="project" value="TreeGrafter"/>
</dbReference>
<keyword evidence="2" id="KW-0808">Transferase</keyword>
<dbReference type="AlphaFoldDB" id="A0AAV5RI67"/>
<keyword evidence="3" id="KW-0831">Ubiquinone biosynthesis</keyword>
<organism evidence="5 6">
    <name type="scientific">Starmerella bacillaris</name>
    <name type="common">Yeast</name>
    <name type="synonym">Candida zemplinina</name>
    <dbReference type="NCBI Taxonomy" id="1247836"/>
    <lineage>
        <taxon>Eukaryota</taxon>
        <taxon>Fungi</taxon>
        <taxon>Dikarya</taxon>
        <taxon>Ascomycota</taxon>
        <taxon>Saccharomycotina</taxon>
        <taxon>Dipodascomycetes</taxon>
        <taxon>Dipodascales</taxon>
        <taxon>Trichomonascaceae</taxon>
        <taxon>Starmerella</taxon>
    </lineage>
</organism>
<sequence length="245" mass="27314">MQGNKTEMAHFAALAKSWWNPRGPQRILHKMNNMRMDFINSTLGPSITDPNQNTSKLTVLDIGCGGGLLSESLARRHYVQSVLGIDVTPEVLAVANSHKLVDPKLTNLKYELRSVMDLESVKQSAEKPTFDIVTMFEVLEHLDDPKEALKLAMSKSSQYVFLSTINRTLAAYISTIALGEYVLNIVPPGTHTWSKYINATELESYVLGSGVNSESIWDVEKLQGCIYLPGTGWVRFDDQSNYSTK</sequence>
<dbReference type="GO" id="GO:0061542">
    <property type="term" value="F:3-demethylubiquinol 3-O-methyltransferase activity"/>
    <property type="evidence" value="ECO:0007669"/>
    <property type="project" value="InterPro"/>
</dbReference>
<evidence type="ECO:0000256" key="4">
    <source>
        <dbReference type="ARBA" id="ARBA00022691"/>
    </source>
</evidence>
<evidence type="ECO:0000313" key="6">
    <source>
        <dbReference type="Proteomes" id="UP001362899"/>
    </source>
</evidence>
<dbReference type="Proteomes" id="UP001362899">
    <property type="component" value="Unassembled WGS sequence"/>
</dbReference>
<dbReference type="EMBL" id="BTGC01000003">
    <property type="protein sequence ID" value="GMM51220.1"/>
    <property type="molecule type" value="Genomic_DNA"/>
</dbReference>
<comment type="caution">
    <text evidence="5">The sequence shown here is derived from an EMBL/GenBank/DDBJ whole genome shotgun (WGS) entry which is preliminary data.</text>
</comment>
<dbReference type="InterPro" id="IPR029063">
    <property type="entry name" value="SAM-dependent_MTases_sf"/>
</dbReference>
<name>A0AAV5RI67_STABA</name>
<keyword evidence="1 5" id="KW-0489">Methyltransferase</keyword>
<dbReference type="SUPFAM" id="SSF53335">
    <property type="entry name" value="S-adenosyl-L-methionine-dependent methyltransferases"/>
    <property type="match status" value="1"/>
</dbReference>
<dbReference type="PANTHER" id="PTHR43464:SF19">
    <property type="entry name" value="UBIQUINONE BIOSYNTHESIS O-METHYLTRANSFERASE, MITOCHONDRIAL"/>
    <property type="match status" value="1"/>
</dbReference>
<reference evidence="5 6" key="1">
    <citation type="journal article" date="2023" name="Elife">
        <title>Identification of key yeast species and microbe-microbe interactions impacting larval growth of Drosophila in the wild.</title>
        <authorList>
            <person name="Mure A."/>
            <person name="Sugiura Y."/>
            <person name="Maeda R."/>
            <person name="Honda K."/>
            <person name="Sakurai N."/>
            <person name="Takahashi Y."/>
            <person name="Watada M."/>
            <person name="Katoh T."/>
            <person name="Gotoh A."/>
            <person name="Gotoh Y."/>
            <person name="Taniguchi I."/>
            <person name="Nakamura K."/>
            <person name="Hayashi T."/>
            <person name="Katayama T."/>
            <person name="Uemura T."/>
            <person name="Hattori Y."/>
        </authorList>
    </citation>
    <scope>NUCLEOTIDE SEQUENCE [LARGE SCALE GENOMIC DNA]</scope>
    <source>
        <strain evidence="5 6">SB-73</strain>
    </source>
</reference>
<protein>
    <submittedName>
        <fullName evidence="5">Hexaprenyldihydroxybenzoate methyltransferase</fullName>
    </submittedName>
</protein>
<dbReference type="CDD" id="cd02440">
    <property type="entry name" value="AdoMet_MTases"/>
    <property type="match status" value="1"/>
</dbReference>
<evidence type="ECO:0000256" key="3">
    <source>
        <dbReference type="ARBA" id="ARBA00022688"/>
    </source>
</evidence>
<dbReference type="PANTHER" id="PTHR43464">
    <property type="entry name" value="METHYLTRANSFERASE"/>
    <property type="match status" value="1"/>
</dbReference>
<gene>
    <name evidence="5" type="ORF">DASB73_021780</name>
</gene>
<dbReference type="GO" id="GO:0032259">
    <property type="term" value="P:methylation"/>
    <property type="evidence" value="ECO:0007669"/>
    <property type="project" value="UniProtKB-KW"/>
</dbReference>
<evidence type="ECO:0000256" key="2">
    <source>
        <dbReference type="ARBA" id="ARBA00022679"/>
    </source>
</evidence>
<evidence type="ECO:0000256" key="1">
    <source>
        <dbReference type="ARBA" id="ARBA00022603"/>
    </source>
</evidence>
<keyword evidence="6" id="KW-1185">Reference proteome</keyword>
<accession>A0AAV5RI67</accession>
<proteinExistence type="predicted"/>
<dbReference type="Gene3D" id="3.40.50.150">
    <property type="entry name" value="Vaccinia Virus protein VP39"/>
    <property type="match status" value="1"/>
</dbReference>
<dbReference type="NCBIfam" id="TIGR01983">
    <property type="entry name" value="UbiG"/>
    <property type="match status" value="1"/>
</dbReference>
<dbReference type="GO" id="GO:0010420">
    <property type="term" value="F:polyprenyldihydroxybenzoate methyltransferase activity"/>
    <property type="evidence" value="ECO:0007669"/>
    <property type="project" value="InterPro"/>
</dbReference>
<dbReference type="Pfam" id="PF13489">
    <property type="entry name" value="Methyltransf_23"/>
    <property type="match status" value="1"/>
</dbReference>